<evidence type="ECO:0000313" key="6">
    <source>
        <dbReference type="EMBL" id="OGY55796.1"/>
    </source>
</evidence>
<name>A0A1G1YVK5_9BACT</name>
<feature type="domain" description="Carbohydrate kinase PfkB" evidence="5">
    <location>
        <begin position="54"/>
        <end position="314"/>
    </location>
</feature>
<evidence type="ECO:0000313" key="7">
    <source>
        <dbReference type="Proteomes" id="UP000178122"/>
    </source>
</evidence>
<dbReference type="InterPro" id="IPR052700">
    <property type="entry name" value="Carb_kinase_PfkB-like"/>
</dbReference>
<comment type="caution">
    <text evidence="6">The sequence shown here is derived from an EMBL/GenBank/DDBJ whole genome shotgun (WGS) entry which is preliminary data.</text>
</comment>
<protein>
    <recommendedName>
        <fullName evidence="5">Carbohydrate kinase PfkB domain-containing protein</fullName>
    </recommendedName>
</protein>
<dbReference type="Pfam" id="PF00294">
    <property type="entry name" value="PfkB"/>
    <property type="match status" value="1"/>
</dbReference>
<dbReference type="InterPro" id="IPR002173">
    <property type="entry name" value="Carboh/pur_kinase_PfkB_CS"/>
</dbReference>
<dbReference type="InterPro" id="IPR011611">
    <property type="entry name" value="PfkB_dom"/>
</dbReference>
<proteinExistence type="inferred from homology"/>
<dbReference type="CDD" id="cd01168">
    <property type="entry name" value="adenosine_kinase"/>
    <property type="match status" value="1"/>
</dbReference>
<dbReference type="GO" id="GO:0016301">
    <property type="term" value="F:kinase activity"/>
    <property type="evidence" value="ECO:0007669"/>
    <property type="project" value="UniProtKB-KW"/>
</dbReference>
<evidence type="ECO:0000256" key="2">
    <source>
        <dbReference type="ARBA" id="ARBA00022679"/>
    </source>
</evidence>
<dbReference type="AlphaFoldDB" id="A0A1G1YVK5"/>
<comment type="similarity">
    <text evidence="1 4">Belongs to the carbohydrate kinase PfkB family.</text>
</comment>
<dbReference type="PRINTS" id="PR00990">
    <property type="entry name" value="RIBOKINASE"/>
</dbReference>
<evidence type="ECO:0000259" key="5">
    <source>
        <dbReference type="Pfam" id="PF00294"/>
    </source>
</evidence>
<reference evidence="6 7" key="1">
    <citation type="journal article" date="2016" name="Nat. Commun.">
        <title>Thousands of microbial genomes shed light on interconnected biogeochemical processes in an aquifer system.</title>
        <authorList>
            <person name="Anantharaman K."/>
            <person name="Brown C.T."/>
            <person name="Hug L.A."/>
            <person name="Sharon I."/>
            <person name="Castelle C.J."/>
            <person name="Probst A.J."/>
            <person name="Thomas B.C."/>
            <person name="Singh A."/>
            <person name="Wilkins M.J."/>
            <person name="Karaoz U."/>
            <person name="Brodie E.L."/>
            <person name="Williams K.H."/>
            <person name="Hubbard S.S."/>
            <person name="Banfield J.F."/>
        </authorList>
    </citation>
    <scope>NUCLEOTIDE SEQUENCE [LARGE SCALE GENOMIC DNA]</scope>
</reference>
<accession>A0A1G1YVK5</accession>
<sequence length="331" mass="36483">MNKKYDVIGFGNTIMDFLVEVEDKTLLEFNLKKGEMHLVDEAKAKDVLKILENKNTTIDIVPGGSSANTLRGLAQLGASVIFCGRVGNDQHGDWYIEALKDHKVVTNMKKHPGITGHAIGFITPDAQRTFSVHLGAGIHFAKEDIIEEDIKESKVLHIEGYQLEGNTQAVILHAMQIAKKHGTKISIDLADPGLIRRQKDILQQVVHEFADIVFVNETEAKEFTGYEETQAAQVLGQQVEIAIVKIGKQGSIISHQNQITYIAPITANAIDTTGAGDTYAAGFLYGYCKGWPIEKAGKLGSVLAAKIVEQKGVKLKHLEFEKLMQKIKQEQ</sequence>
<dbReference type="Proteomes" id="UP000178122">
    <property type="component" value="Unassembled WGS sequence"/>
</dbReference>
<keyword evidence="2 4" id="KW-0808">Transferase</keyword>
<evidence type="ECO:0000256" key="1">
    <source>
        <dbReference type="ARBA" id="ARBA00010688"/>
    </source>
</evidence>
<dbReference type="Gene3D" id="3.40.1190.20">
    <property type="match status" value="1"/>
</dbReference>
<dbReference type="InterPro" id="IPR002139">
    <property type="entry name" value="Ribo/fructo_kinase"/>
</dbReference>
<evidence type="ECO:0000256" key="3">
    <source>
        <dbReference type="ARBA" id="ARBA00022777"/>
    </source>
</evidence>
<dbReference type="PROSITE" id="PS00584">
    <property type="entry name" value="PFKB_KINASES_2"/>
    <property type="match status" value="1"/>
</dbReference>
<evidence type="ECO:0000256" key="4">
    <source>
        <dbReference type="RuleBase" id="RU003704"/>
    </source>
</evidence>
<dbReference type="InterPro" id="IPR029056">
    <property type="entry name" value="Ribokinase-like"/>
</dbReference>
<dbReference type="EMBL" id="MHIN01000004">
    <property type="protein sequence ID" value="OGY55796.1"/>
    <property type="molecule type" value="Genomic_DNA"/>
</dbReference>
<keyword evidence="3 4" id="KW-0418">Kinase</keyword>
<dbReference type="PANTHER" id="PTHR43320:SF3">
    <property type="entry name" value="CARBOHYDRATE KINASE PFKB DOMAIN-CONTAINING PROTEIN"/>
    <property type="match status" value="1"/>
</dbReference>
<organism evidence="6 7">
    <name type="scientific">Candidatus Buchananbacteria bacterium RIFCSPLOWO2_01_FULL_40_23b</name>
    <dbReference type="NCBI Taxonomy" id="1797544"/>
    <lineage>
        <taxon>Bacteria</taxon>
        <taxon>Candidatus Buchananiibacteriota</taxon>
    </lineage>
</organism>
<dbReference type="SUPFAM" id="SSF53613">
    <property type="entry name" value="Ribokinase-like"/>
    <property type="match status" value="1"/>
</dbReference>
<dbReference type="PANTHER" id="PTHR43320">
    <property type="entry name" value="SUGAR KINASE"/>
    <property type="match status" value="1"/>
</dbReference>
<gene>
    <name evidence="6" type="ORF">A2912_01065</name>
</gene>